<evidence type="ECO:0000313" key="2">
    <source>
        <dbReference type="EMBL" id="OUJ75818.1"/>
    </source>
</evidence>
<dbReference type="EMBL" id="MTSE01000001">
    <property type="protein sequence ID" value="OUJ75818.1"/>
    <property type="molecule type" value="Genomic_DNA"/>
</dbReference>
<protein>
    <submittedName>
        <fullName evidence="2">Uncharacterized protein</fullName>
    </submittedName>
</protein>
<dbReference type="Proteomes" id="UP000194873">
    <property type="component" value="Unassembled WGS sequence"/>
</dbReference>
<dbReference type="AlphaFoldDB" id="A0A243WIT6"/>
<organism evidence="2 3">
    <name type="scientific">Hymenobacter crusticola</name>
    <dbReference type="NCBI Taxonomy" id="1770526"/>
    <lineage>
        <taxon>Bacteria</taxon>
        <taxon>Pseudomonadati</taxon>
        <taxon>Bacteroidota</taxon>
        <taxon>Cytophagia</taxon>
        <taxon>Cytophagales</taxon>
        <taxon>Hymenobacteraceae</taxon>
        <taxon>Hymenobacter</taxon>
    </lineage>
</organism>
<keyword evidence="1" id="KW-0472">Membrane</keyword>
<comment type="caution">
    <text evidence="2">The sequence shown here is derived from an EMBL/GenBank/DDBJ whole genome shotgun (WGS) entry which is preliminary data.</text>
</comment>
<keyword evidence="1" id="KW-0812">Transmembrane</keyword>
<evidence type="ECO:0000313" key="3">
    <source>
        <dbReference type="Proteomes" id="UP000194873"/>
    </source>
</evidence>
<accession>A0A243WIT6</accession>
<name>A0A243WIT6_9BACT</name>
<reference evidence="2 3" key="1">
    <citation type="submission" date="2017-01" db="EMBL/GenBank/DDBJ databases">
        <title>A new Hymenobacter.</title>
        <authorList>
            <person name="Liang Y."/>
            <person name="Feng F."/>
        </authorList>
    </citation>
    <scope>NUCLEOTIDE SEQUENCE [LARGE SCALE GENOMIC DNA]</scope>
    <source>
        <strain evidence="2">MIMBbqt21</strain>
    </source>
</reference>
<evidence type="ECO:0000256" key="1">
    <source>
        <dbReference type="SAM" id="Phobius"/>
    </source>
</evidence>
<proteinExistence type="predicted"/>
<keyword evidence="3" id="KW-1185">Reference proteome</keyword>
<sequence>MFLNEFKLVCFWERTKLNIYPCPMKLVLLRIALLLYLFTLSFTVGRISALLRLPSPLATLAAERIAALRGVEAKQLVVRPR</sequence>
<gene>
    <name evidence="2" type="ORF">BXP70_00520</name>
</gene>
<feature type="transmembrane region" description="Helical" evidence="1">
    <location>
        <begin position="27"/>
        <end position="45"/>
    </location>
</feature>
<keyword evidence="1" id="KW-1133">Transmembrane helix</keyword>